<dbReference type="PANTHER" id="PTHR48207">
    <property type="entry name" value="SUCCINATE--HYDROXYMETHYLGLUTARATE COA-TRANSFERASE"/>
    <property type="match status" value="1"/>
</dbReference>
<dbReference type="Gene3D" id="3.30.1540.10">
    <property type="entry name" value="formyl-coa transferase, domain 3"/>
    <property type="match status" value="1"/>
</dbReference>
<dbReference type="EC" id="2.8.3.19" evidence="2"/>
<sequence length="387" mass="41190">MVLSMDMPAADRPLSGIRVLDFSQFLAGPSCALRLADLGAQVIKVERPAGGDACRQLYVADQACGDDSLLFHTINRNKFSVAADLKNADDLARVKTLIKSADVMVHNFRPGVMERIGLGYGEVAEFNPGLVYGVVSGYGTEGPWRDKPGQDLLVQARSGMAWLSGNDGDDPVPVGLAVSDVLTGAHLVQGVLAALLHRAGSGKGSLIEVNLMSSAMDLQFEQFTGYLNGAAVQPKRSAVNNANVNGTAPYGIYRTADGYIAVAMTAIAVLRELLDCAALEPYVDPTLAFEERDPIKAVLVEHLVTAPTATWLEVLEPAGVWCAEVLQWPELEQNEAFKALDAVQEIGEAGQRVRTTACPIKVNGMRMGCTRGAPALGADTDTFFGTL</sequence>
<evidence type="ECO:0000313" key="2">
    <source>
        <dbReference type="EMBL" id="ASJ76279.1"/>
    </source>
</evidence>
<protein>
    <submittedName>
        <fullName evidence="2">Acetyl-CoA:oxalate CoA-transferase</fullName>
        <ecNumber evidence="2">2.8.3.19</ecNumber>
    </submittedName>
</protein>
<dbReference type="EMBL" id="CP018632">
    <property type="protein sequence ID" value="ASJ76279.1"/>
    <property type="molecule type" value="Genomic_DNA"/>
</dbReference>
<evidence type="ECO:0000256" key="1">
    <source>
        <dbReference type="ARBA" id="ARBA00022679"/>
    </source>
</evidence>
<dbReference type="InterPro" id="IPR050483">
    <property type="entry name" value="CoA-transferase_III_domain"/>
</dbReference>
<keyword evidence="1 2" id="KW-0808">Transferase</keyword>
<dbReference type="InterPro" id="IPR003673">
    <property type="entry name" value="CoA-Trfase_fam_III"/>
</dbReference>
<dbReference type="InterPro" id="IPR044855">
    <property type="entry name" value="CoA-Trfase_III_dom3_sf"/>
</dbReference>
<gene>
    <name evidence="2" type="primary">uctC_3</name>
    <name evidence="2" type="ORF">IMCC3135_31155</name>
</gene>
<dbReference type="PANTHER" id="PTHR48207:SF4">
    <property type="entry name" value="BLL6097 PROTEIN"/>
    <property type="match status" value="1"/>
</dbReference>
<dbReference type="GO" id="GO:0008410">
    <property type="term" value="F:CoA-transferase activity"/>
    <property type="evidence" value="ECO:0007669"/>
    <property type="project" value="TreeGrafter"/>
</dbReference>
<dbReference type="InterPro" id="IPR023606">
    <property type="entry name" value="CoA-Trfase_III_dom_1_sf"/>
</dbReference>
<organism evidence="2 3">
    <name type="scientific">Granulosicoccus antarcticus IMCC3135</name>
    <dbReference type="NCBI Taxonomy" id="1192854"/>
    <lineage>
        <taxon>Bacteria</taxon>
        <taxon>Pseudomonadati</taxon>
        <taxon>Pseudomonadota</taxon>
        <taxon>Gammaproteobacteria</taxon>
        <taxon>Chromatiales</taxon>
        <taxon>Granulosicoccaceae</taxon>
        <taxon>Granulosicoccus</taxon>
    </lineage>
</organism>
<dbReference type="KEGG" id="gai:IMCC3135_31155"/>
<dbReference type="Pfam" id="PF02515">
    <property type="entry name" value="CoA_transf_3"/>
    <property type="match status" value="1"/>
</dbReference>
<reference evidence="2 3" key="1">
    <citation type="submission" date="2016-12" db="EMBL/GenBank/DDBJ databases">
        <authorList>
            <person name="Song W.-J."/>
            <person name="Kurnit D.M."/>
        </authorList>
    </citation>
    <scope>NUCLEOTIDE SEQUENCE [LARGE SCALE GENOMIC DNA]</scope>
    <source>
        <strain evidence="2 3">IMCC3135</strain>
    </source>
</reference>
<name>A0A2Z2NYA2_9GAMM</name>
<evidence type="ECO:0000313" key="3">
    <source>
        <dbReference type="Proteomes" id="UP000250079"/>
    </source>
</evidence>
<dbReference type="Proteomes" id="UP000250079">
    <property type="component" value="Chromosome"/>
</dbReference>
<keyword evidence="3" id="KW-1185">Reference proteome</keyword>
<accession>A0A2Z2NYA2</accession>
<proteinExistence type="predicted"/>
<dbReference type="AlphaFoldDB" id="A0A2Z2NYA2"/>
<dbReference type="SUPFAM" id="SSF89796">
    <property type="entry name" value="CoA-transferase family III (CaiB/BaiF)"/>
    <property type="match status" value="1"/>
</dbReference>
<dbReference type="Gene3D" id="3.40.50.10540">
    <property type="entry name" value="Crotonobetainyl-coa:carnitine coa-transferase, domain 1"/>
    <property type="match status" value="1"/>
</dbReference>